<dbReference type="GeneID" id="96952365"/>
<dbReference type="EMBL" id="JBHTAT010000001">
    <property type="protein sequence ID" value="MFC7254071.1"/>
    <property type="molecule type" value="Genomic_DNA"/>
</dbReference>
<name>A0ABD5ZUK4_9EURY</name>
<dbReference type="PANTHER" id="PTHR38031">
    <property type="entry name" value="SULFUR CARRIER PROTEIN SLR0821-RELATED"/>
    <property type="match status" value="1"/>
</dbReference>
<evidence type="ECO:0000313" key="2">
    <source>
        <dbReference type="Proteomes" id="UP001596434"/>
    </source>
</evidence>
<organism evidence="1 2">
    <name type="scientific">Haloplanus litoreus</name>
    <dbReference type="NCBI Taxonomy" id="767515"/>
    <lineage>
        <taxon>Archaea</taxon>
        <taxon>Methanobacteriati</taxon>
        <taxon>Methanobacteriota</taxon>
        <taxon>Stenosarchaea group</taxon>
        <taxon>Halobacteria</taxon>
        <taxon>Halobacteriales</taxon>
        <taxon>Haloferacaceae</taxon>
        <taxon>Haloplanus</taxon>
    </lineage>
</organism>
<dbReference type="Proteomes" id="UP001596434">
    <property type="component" value="Unassembled WGS sequence"/>
</dbReference>
<dbReference type="Pfam" id="PF02597">
    <property type="entry name" value="ThiS"/>
    <property type="match status" value="1"/>
</dbReference>
<comment type="caution">
    <text evidence="1">The sequence shown here is derived from an EMBL/GenBank/DDBJ whole genome shotgun (WGS) entry which is preliminary data.</text>
</comment>
<dbReference type="NCBIfam" id="NF041918">
    <property type="entry name" value="SAMP1"/>
    <property type="match status" value="1"/>
</dbReference>
<dbReference type="RefSeq" id="WP_379702266.1">
    <property type="nucleotide sequence ID" value="NZ_JBHTAT010000001.1"/>
</dbReference>
<evidence type="ECO:0000313" key="1">
    <source>
        <dbReference type="EMBL" id="MFC7254071.1"/>
    </source>
</evidence>
<dbReference type="InterPro" id="IPR016155">
    <property type="entry name" value="Mopterin_synth/thiamin_S_b"/>
</dbReference>
<sequence>MDLTVYGPLRSATGTKRVGVDPDEPTVRGVLDALVTAYPRAESHLVDEDGALRPSVRVTVDGERAALDDDCPADAEVAVFPAMRGG</sequence>
<dbReference type="InterPro" id="IPR052045">
    <property type="entry name" value="Sulfur_Carrier/Prot_Modifier"/>
</dbReference>
<gene>
    <name evidence="1" type="ORF">ACFQKE_01900</name>
</gene>
<dbReference type="PANTHER" id="PTHR38031:SF1">
    <property type="entry name" value="SULFUR CARRIER PROTEIN CYSO"/>
    <property type="match status" value="1"/>
</dbReference>
<dbReference type="InterPro" id="IPR012675">
    <property type="entry name" value="Beta-grasp_dom_sf"/>
</dbReference>
<dbReference type="InterPro" id="IPR054834">
    <property type="entry name" value="SAMP1_3"/>
</dbReference>
<dbReference type="CDD" id="cd17040">
    <property type="entry name" value="Ubl_MoaD_like"/>
    <property type="match status" value="1"/>
</dbReference>
<dbReference type="Gene3D" id="3.10.20.30">
    <property type="match status" value="1"/>
</dbReference>
<accession>A0ABD5ZUK4</accession>
<reference evidence="1 2" key="1">
    <citation type="journal article" date="2019" name="Int. J. Syst. Evol. Microbiol.">
        <title>The Global Catalogue of Microorganisms (GCM) 10K type strain sequencing project: providing services to taxonomists for standard genome sequencing and annotation.</title>
        <authorList>
            <consortium name="The Broad Institute Genomics Platform"/>
            <consortium name="The Broad Institute Genome Sequencing Center for Infectious Disease"/>
            <person name="Wu L."/>
            <person name="Ma J."/>
        </authorList>
    </citation>
    <scope>NUCLEOTIDE SEQUENCE [LARGE SCALE GENOMIC DNA]</scope>
    <source>
        <strain evidence="1 2">GX21</strain>
    </source>
</reference>
<proteinExistence type="predicted"/>
<dbReference type="InterPro" id="IPR003749">
    <property type="entry name" value="ThiS/MoaD-like"/>
</dbReference>
<dbReference type="SUPFAM" id="SSF54285">
    <property type="entry name" value="MoaD/ThiS"/>
    <property type="match status" value="1"/>
</dbReference>
<keyword evidence="2" id="KW-1185">Reference proteome</keyword>
<dbReference type="AlphaFoldDB" id="A0ABD5ZUK4"/>
<protein>
    <submittedName>
        <fullName evidence="1">Ubiquitin-like small modifier protein 1</fullName>
    </submittedName>
</protein>